<feature type="region of interest" description="Disordered" evidence="16">
    <location>
        <begin position="143"/>
        <end position="163"/>
    </location>
</feature>
<dbReference type="OrthoDB" id="4694525at2759"/>
<dbReference type="AlphaFoldDB" id="A0A139ITN2"/>
<keyword evidence="9" id="KW-0645">Protease</keyword>
<name>A0A139ITN2_9PEZI</name>
<evidence type="ECO:0000256" key="7">
    <source>
        <dbReference type="ARBA" id="ARBA00022438"/>
    </source>
</evidence>
<dbReference type="GO" id="GO:0006508">
    <property type="term" value="P:proteolysis"/>
    <property type="evidence" value="ECO:0007669"/>
    <property type="project" value="UniProtKB-KW"/>
</dbReference>
<reference evidence="18 19" key="1">
    <citation type="submission" date="2015-07" db="EMBL/GenBank/DDBJ databases">
        <title>Comparative genomics of the Sigatoka disease complex on banana suggests a link between parallel evolutionary changes in Pseudocercospora fijiensis and Pseudocercospora eumusae and increased virulence on the banana host.</title>
        <authorList>
            <person name="Chang T.-C."/>
            <person name="Salvucci A."/>
            <person name="Crous P.W."/>
            <person name="Stergiopoulos I."/>
        </authorList>
    </citation>
    <scope>NUCLEOTIDE SEQUENCE [LARGE SCALE GENOMIC DNA]</scope>
    <source>
        <strain evidence="18 19">CBS 116634</strain>
    </source>
</reference>
<keyword evidence="10" id="KW-0479">Metal-binding</keyword>
<dbReference type="GO" id="GO:0005737">
    <property type="term" value="C:cytoplasm"/>
    <property type="evidence" value="ECO:0007669"/>
    <property type="project" value="UniProtKB-SubCell"/>
</dbReference>
<evidence type="ECO:0000256" key="6">
    <source>
        <dbReference type="ARBA" id="ARBA00014713"/>
    </source>
</evidence>
<evidence type="ECO:0000256" key="17">
    <source>
        <dbReference type="SAM" id="SignalP"/>
    </source>
</evidence>
<keyword evidence="19" id="KW-1185">Reference proteome</keyword>
<evidence type="ECO:0000313" key="18">
    <source>
        <dbReference type="EMBL" id="KXT17944.1"/>
    </source>
</evidence>
<feature type="signal peptide" evidence="17">
    <location>
        <begin position="1"/>
        <end position="19"/>
    </location>
</feature>
<evidence type="ECO:0000256" key="16">
    <source>
        <dbReference type="SAM" id="MobiDB-lite"/>
    </source>
</evidence>
<comment type="catalytic activity">
    <reaction evidence="1">
        <text>Release of an N-terminal dipeptide from a peptide comprising four or more residues, with broad specificity. Also acts on dipeptidyl 2-naphthylamides.</text>
        <dbReference type="EC" id="3.4.14.4"/>
    </reaction>
</comment>
<dbReference type="EC" id="3.4.14.4" evidence="5"/>
<keyword evidence="8" id="KW-0963">Cytoplasm</keyword>
<dbReference type="EMBL" id="LFZO01000013">
    <property type="protein sequence ID" value="KXT17944.1"/>
    <property type="molecule type" value="Genomic_DNA"/>
</dbReference>
<dbReference type="GO" id="GO:0008237">
    <property type="term" value="F:metallopeptidase activity"/>
    <property type="evidence" value="ECO:0007669"/>
    <property type="project" value="UniProtKB-KW"/>
</dbReference>
<organism evidence="18 19">
    <name type="scientific">Pseudocercospora musae</name>
    <dbReference type="NCBI Taxonomy" id="113226"/>
    <lineage>
        <taxon>Eukaryota</taxon>
        <taxon>Fungi</taxon>
        <taxon>Dikarya</taxon>
        <taxon>Ascomycota</taxon>
        <taxon>Pezizomycotina</taxon>
        <taxon>Dothideomycetes</taxon>
        <taxon>Dothideomycetidae</taxon>
        <taxon>Mycosphaerellales</taxon>
        <taxon>Mycosphaerellaceae</taxon>
        <taxon>Pseudocercospora</taxon>
    </lineage>
</organism>
<evidence type="ECO:0000256" key="2">
    <source>
        <dbReference type="ARBA" id="ARBA00001947"/>
    </source>
</evidence>
<evidence type="ECO:0000256" key="12">
    <source>
        <dbReference type="ARBA" id="ARBA00022833"/>
    </source>
</evidence>
<dbReference type="GO" id="GO:0008239">
    <property type="term" value="F:dipeptidyl-peptidase activity"/>
    <property type="evidence" value="ECO:0007669"/>
    <property type="project" value="UniProtKB-EC"/>
</dbReference>
<gene>
    <name evidence="18" type="ORF">AC579_5944</name>
</gene>
<evidence type="ECO:0000256" key="14">
    <source>
        <dbReference type="ARBA" id="ARBA00031288"/>
    </source>
</evidence>
<evidence type="ECO:0000313" key="19">
    <source>
        <dbReference type="Proteomes" id="UP000073492"/>
    </source>
</evidence>
<keyword evidence="11" id="KW-0378">Hydrolase</keyword>
<dbReference type="FunFam" id="3.30.540.30:FF:000002">
    <property type="entry name" value="Dipeptidyl peptidase 3"/>
    <property type="match status" value="1"/>
</dbReference>
<keyword evidence="7" id="KW-0031">Aminopeptidase</keyword>
<dbReference type="PANTHER" id="PTHR23422">
    <property type="entry name" value="DIPEPTIDYL PEPTIDASE III-RELATED"/>
    <property type="match status" value="1"/>
</dbReference>
<dbReference type="InterPro" id="IPR039461">
    <property type="entry name" value="Peptidase_M49"/>
</dbReference>
<sequence length="879" mass="95777">MRCSALAFAPFVVAAFAQSESSSTASPVVVPVAQSGSTISSTYTYSNTMTNFLSLTNSYGVVTGMPTLSNLPQPAAETSQPAVAVVPAGLPEGITTLGINIGNSTSRTSFAVSVGSSTTVIINGAATGLSVTTGSSAAIATGNAASGTSAKSPSSTESSAGKTSSAAANSNLKIASGAVLGLGVLFVAGPDDRPLIKVDRLFTPSRSKQEKTYAHYISRAAFAGTRVNLRQVSPESEAIYDFVLVLHKKCNGDWKKLQAEANLSDNDLKDFLNYVAQFLGNTGNFKSFGDSKFIPRIKNDKLEALAKTSDEAHELYKRFKGHLYESASIAAMHLGYPDQGHVSTYYPDSPNITTEEIAIVSDFFKDMGLMPENTRLHKKSDGSFDLKIASAVADPARRDLKESEWTLPDGPLKGTKVRLAFGDHAAEMSKIARNLAEAKKYALNKEEALMQGEYVASFHDGSMFAHLDSQRHWIKDKGPMVECNIGFIETYRDPHGIRGEWEGFAAMVNKERTKAFGKLVESAPAQIPKLPWGAEFEKDKFLSPDFTSLEVLTFAGSGIPAGINIPNYDSVRQTEGFKNVSLGNVLSASAPKEPTPFIREEDQDVWDKYKDEAFEVQVGLHELLGHGCGKLLQETSPGEYNFDVKNPPQNPVTGKPVDSWYKPGETWGTVFGGMGPSYEECRAESVAMSLCPDYSILQIFGFGDGKEDIHGVAGDVLFVCYLQMARAGVAALQFWDPNSRKWGQAHMQARFAILQVFLEAGKEFCELRSTKDDLSDLTIFLDRTKIESHGRPVVNKFLQKLQVFKATADFAAGKKLYETYTNVDDWYATKLRPEVIRQAKPRKVFVQSNTVLEGSNVVLKEYEATPEGMIQSFVDRDYI</sequence>
<comment type="subcellular location">
    <subcellularLocation>
        <location evidence="3">Cytoplasm</location>
    </subcellularLocation>
</comment>
<comment type="caution">
    <text evidence="18">The sequence shown here is derived from an EMBL/GenBank/DDBJ whole genome shotgun (WGS) entry which is preliminary data.</text>
</comment>
<dbReference type="FunFam" id="3.30.540.30:FF:000001">
    <property type="entry name" value="Dipeptidyl peptidase 3"/>
    <property type="match status" value="1"/>
</dbReference>
<comment type="cofactor">
    <cofactor evidence="2">
        <name>Zn(2+)</name>
        <dbReference type="ChEBI" id="CHEBI:29105"/>
    </cofactor>
</comment>
<dbReference type="GO" id="GO:0004177">
    <property type="term" value="F:aminopeptidase activity"/>
    <property type="evidence" value="ECO:0007669"/>
    <property type="project" value="UniProtKB-KW"/>
</dbReference>
<evidence type="ECO:0000256" key="10">
    <source>
        <dbReference type="ARBA" id="ARBA00022723"/>
    </source>
</evidence>
<evidence type="ECO:0000256" key="15">
    <source>
        <dbReference type="ARBA" id="ARBA00032119"/>
    </source>
</evidence>
<keyword evidence="13" id="KW-0482">Metalloprotease</keyword>
<dbReference type="Proteomes" id="UP000073492">
    <property type="component" value="Unassembled WGS sequence"/>
</dbReference>
<evidence type="ECO:0000256" key="11">
    <source>
        <dbReference type="ARBA" id="ARBA00022801"/>
    </source>
</evidence>
<dbReference type="PANTHER" id="PTHR23422:SF11">
    <property type="entry name" value="DIPEPTIDYL PEPTIDASE 3"/>
    <property type="match status" value="1"/>
</dbReference>
<evidence type="ECO:0000256" key="4">
    <source>
        <dbReference type="ARBA" id="ARBA00010200"/>
    </source>
</evidence>
<feature type="chain" id="PRO_5007297725" description="Dipeptidyl peptidase 3" evidence="17">
    <location>
        <begin position="20"/>
        <end position="879"/>
    </location>
</feature>
<comment type="similarity">
    <text evidence="4">Belongs to the peptidase M49 family.</text>
</comment>
<dbReference type="GO" id="GO:0046872">
    <property type="term" value="F:metal ion binding"/>
    <property type="evidence" value="ECO:0007669"/>
    <property type="project" value="UniProtKB-KW"/>
</dbReference>
<evidence type="ECO:0000256" key="9">
    <source>
        <dbReference type="ARBA" id="ARBA00022670"/>
    </source>
</evidence>
<proteinExistence type="inferred from homology"/>
<keyword evidence="12" id="KW-0862">Zinc</keyword>
<evidence type="ECO:0000256" key="8">
    <source>
        <dbReference type="ARBA" id="ARBA00022490"/>
    </source>
</evidence>
<feature type="compositionally biased region" description="Low complexity" evidence="16">
    <location>
        <begin position="144"/>
        <end position="163"/>
    </location>
</feature>
<evidence type="ECO:0000256" key="13">
    <source>
        <dbReference type="ARBA" id="ARBA00023049"/>
    </source>
</evidence>
<keyword evidence="17" id="KW-0732">Signal</keyword>
<evidence type="ECO:0000256" key="3">
    <source>
        <dbReference type="ARBA" id="ARBA00004496"/>
    </source>
</evidence>
<protein>
    <recommendedName>
        <fullName evidence="6">Dipeptidyl peptidase 3</fullName>
        <ecNumber evidence="5">3.4.14.4</ecNumber>
    </recommendedName>
    <alternativeName>
        <fullName evidence="14">Dipeptidyl aminopeptidase III</fullName>
    </alternativeName>
    <alternativeName>
        <fullName evidence="15">Dipeptidyl peptidase III</fullName>
    </alternativeName>
</protein>
<dbReference type="STRING" id="113226.A0A139ITN2"/>
<accession>A0A139ITN2</accession>
<dbReference type="Pfam" id="PF03571">
    <property type="entry name" value="Peptidase_M49"/>
    <property type="match status" value="1"/>
</dbReference>
<evidence type="ECO:0000256" key="1">
    <source>
        <dbReference type="ARBA" id="ARBA00001336"/>
    </source>
</evidence>
<dbReference type="Gene3D" id="3.30.540.30">
    <property type="match status" value="3"/>
</dbReference>
<evidence type="ECO:0000256" key="5">
    <source>
        <dbReference type="ARBA" id="ARBA00012063"/>
    </source>
</evidence>